<organism evidence="4 5">
    <name type="scientific">Rhizobium rhizogenes (strain K84 / ATCC BAA-868)</name>
    <name type="common">Agrobacterium radiobacter</name>
    <dbReference type="NCBI Taxonomy" id="311403"/>
    <lineage>
        <taxon>Bacteria</taxon>
        <taxon>Pseudomonadati</taxon>
        <taxon>Pseudomonadota</taxon>
        <taxon>Alphaproteobacteria</taxon>
        <taxon>Hyphomicrobiales</taxon>
        <taxon>Rhizobiaceae</taxon>
        <taxon>Rhizobium/Agrobacterium group</taxon>
        <taxon>Rhizobium</taxon>
    </lineage>
</organism>
<evidence type="ECO:0000313" key="5">
    <source>
        <dbReference type="Proteomes" id="UP000001600"/>
    </source>
</evidence>
<proteinExistence type="inferred from homology"/>
<dbReference type="AlphaFoldDB" id="B9JPZ4"/>
<accession>B9JPZ4</accession>
<dbReference type="InterPro" id="IPR006059">
    <property type="entry name" value="SBP"/>
</dbReference>
<name>B9JPZ4_RHIR8</name>
<dbReference type="InterPro" id="IPR050490">
    <property type="entry name" value="Bact_solute-bd_prot1"/>
</dbReference>
<dbReference type="Gene3D" id="3.40.190.10">
    <property type="entry name" value="Periplasmic binding protein-like II"/>
    <property type="match status" value="2"/>
</dbReference>
<evidence type="ECO:0000256" key="2">
    <source>
        <dbReference type="ARBA" id="ARBA00008520"/>
    </source>
</evidence>
<keyword evidence="4" id="KW-0614">Plasmid</keyword>
<protein>
    <submittedName>
        <fullName evidence="4">Sorbitol-binding periplasmic protein</fullName>
    </submittedName>
</protein>
<comment type="similarity">
    <text evidence="2">Belongs to the bacterial solute-binding protein 1 family.</text>
</comment>
<dbReference type="CDD" id="cd13585">
    <property type="entry name" value="PBP2_TMBP_like"/>
    <property type="match status" value="1"/>
</dbReference>
<gene>
    <name evidence="4" type="ordered locus">Arad_12172</name>
</gene>
<dbReference type="SUPFAM" id="SSF53850">
    <property type="entry name" value="Periplasmic binding protein-like II"/>
    <property type="match status" value="1"/>
</dbReference>
<dbReference type="GO" id="GO:0042597">
    <property type="term" value="C:periplasmic space"/>
    <property type="evidence" value="ECO:0007669"/>
    <property type="project" value="UniProtKB-SubCell"/>
</dbReference>
<evidence type="ECO:0000256" key="1">
    <source>
        <dbReference type="ARBA" id="ARBA00004418"/>
    </source>
</evidence>
<dbReference type="Proteomes" id="UP000001600">
    <property type="component" value="Plasmid pAtK84c"/>
</dbReference>
<dbReference type="EMBL" id="CP000631">
    <property type="protein sequence ID" value="ACM31213.1"/>
    <property type="molecule type" value="Genomic_DNA"/>
</dbReference>
<geneLocation type="plasmid" evidence="4 5">
    <name>pAtK84c</name>
</geneLocation>
<dbReference type="HOGENOM" id="CLU_031285_9_0_5"/>
<dbReference type="PANTHER" id="PTHR43649:SF12">
    <property type="entry name" value="DIACETYLCHITOBIOSE BINDING PROTEIN DASA"/>
    <property type="match status" value="1"/>
</dbReference>
<dbReference type="KEGG" id="ara:Arad_12172"/>
<evidence type="ECO:0000256" key="3">
    <source>
        <dbReference type="ARBA" id="ARBA00022764"/>
    </source>
</evidence>
<comment type="subcellular location">
    <subcellularLocation>
        <location evidence="1">Periplasm</location>
    </subcellularLocation>
</comment>
<dbReference type="Pfam" id="PF01547">
    <property type="entry name" value="SBP_bac_1"/>
    <property type="match status" value="1"/>
</dbReference>
<dbReference type="RefSeq" id="WP_012653209.1">
    <property type="nucleotide sequence ID" value="NC_011987.1"/>
</dbReference>
<keyword evidence="3" id="KW-0574">Periplasm</keyword>
<sequence length="453" mass="49169">MVGISGLGLSWEDLVRHYLAGALSAFISVAISSAALAETLTIATVNNGDMVRMQKLTDDFKAKNPGIDLQWVTLEENVLRQKVTTDIATKGGQYDVLTIGTYEVPIWSKLGWLAPLDKLSADKTYDVDDLLPAIRSGLTTDGKLYAAPFYGESSMVMYRKDLFDKAGLKMPDAPTWTFIADAARKITDKSHEVYGICLRGKAGWGENMAFLTATANSFGARWFDEKWKPQFDQPEWKSTLDFYVKLMKDAGPPGASSNGFNENLSLFQTGKCGMWIDATVAASFVSDPKESKVADKVGFALAPDNGLGKRGNWLWAWSLAIPASSKKTESAEKFIAWATGKDYTNLVAQKEGWLNAPPGTRASLYANADYQKAAPFAKMTLDSINSADPTKPAVKPVPYTGIQFVAIPEFQGIGTAVGQQFSAALAGQITVDAALKAAQQLTTREMTKAGYPK</sequence>
<reference evidence="4 5" key="1">
    <citation type="journal article" date="2009" name="J. Bacteriol.">
        <title>Genome sequences of three Agrobacterium biovars help elucidate the evolution of multichromosome genomes in bacteria.</title>
        <authorList>
            <person name="Slater S.C."/>
            <person name="Goldman B.S."/>
            <person name="Goodner B."/>
            <person name="Setubal J.C."/>
            <person name="Farrand S.K."/>
            <person name="Nester E.W."/>
            <person name="Burr T.J."/>
            <person name="Banta L."/>
            <person name="Dickerman A.W."/>
            <person name="Paulsen I."/>
            <person name="Otten L."/>
            <person name="Suen G."/>
            <person name="Welch R."/>
            <person name="Almeida N.F."/>
            <person name="Arnold F."/>
            <person name="Burton O.T."/>
            <person name="Du Z."/>
            <person name="Ewing A."/>
            <person name="Godsy E."/>
            <person name="Heisel S."/>
            <person name="Houmiel K.L."/>
            <person name="Jhaveri J."/>
            <person name="Lu J."/>
            <person name="Miller N.M."/>
            <person name="Norton S."/>
            <person name="Chen Q."/>
            <person name="Phoolcharoen W."/>
            <person name="Ohlin V."/>
            <person name="Ondrusek D."/>
            <person name="Pride N."/>
            <person name="Stricklin S.L."/>
            <person name="Sun J."/>
            <person name="Wheeler C."/>
            <person name="Wilson L."/>
            <person name="Zhu H."/>
            <person name="Wood D.W."/>
        </authorList>
    </citation>
    <scope>NUCLEOTIDE SEQUENCE [LARGE SCALE GENOMIC DNA]</scope>
    <source>
        <strain evidence="5">K84 / ATCC BAA-868</strain>
        <plasmid evidence="4 5">pAtK84c</plasmid>
    </source>
</reference>
<dbReference type="PANTHER" id="PTHR43649">
    <property type="entry name" value="ARABINOSE-BINDING PROTEIN-RELATED"/>
    <property type="match status" value="1"/>
</dbReference>
<evidence type="ECO:0000313" key="4">
    <source>
        <dbReference type="EMBL" id="ACM31213.1"/>
    </source>
</evidence>